<proteinExistence type="predicted"/>
<keyword evidence="1" id="KW-0472">Membrane</keyword>
<sequence>MERLQRTPRPFDRLDRRITRFLARNSLGMLRVSLGLVFLWFGLLKFFPGLSPAQDLAGRTIEVLSFGLLPPAWGLLILAAWESLIGLGLIFAHPQGFVMRATLLLMALQMLGTLLPVFFFPAEVFTRFPYAPTLEGQYIIKNLVLVAAGMVVGATVRGGYLEPEPAEP</sequence>
<evidence type="ECO:0000313" key="2">
    <source>
        <dbReference type="EMBL" id="RIH77543.1"/>
    </source>
</evidence>
<feature type="transmembrane region" description="Helical" evidence="1">
    <location>
        <begin position="72"/>
        <end position="91"/>
    </location>
</feature>
<comment type="caution">
    <text evidence="2">The sequence shown here is derived from an EMBL/GenBank/DDBJ whole genome shotgun (WGS) entry which is preliminary data.</text>
</comment>
<protein>
    <recommendedName>
        <fullName evidence="4">DoxX family protein</fullName>
    </recommendedName>
</protein>
<reference evidence="2 3" key="1">
    <citation type="submission" date="2018-08" db="EMBL/GenBank/DDBJ databases">
        <title>Meiothermus cateniformans JCM 15151 genome sequencing project.</title>
        <authorList>
            <person name="Da Costa M.S."/>
            <person name="Albuquerque L."/>
            <person name="Raposo P."/>
            <person name="Froufe H.J.C."/>
            <person name="Barroso C.S."/>
            <person name="Egas C."/>
        </authorList>
    </citation>
    <scope>NUCLEOTIDE SEQUENCE [LARGE SCALE GENOMIC DNA]</scope>
    <source>
        <strain evidence="2 3">JCM 15151</strain>
    </source>
</reference>
<gene>
    <name evidence="2" type="ORF">Mcate_01277</name>
</gene>
<dbReference type="EMBL" id="QWKX01000025">
    <property type="protein sequence ID" value="RIH77543.1"/>
    <property type="molecule type" value="Genomic_DNA"/>
</dbReference>
<organism evidence="2 3">
    <name type="scientific">Meiothermus taiwanensis</name>
    <dbReference type="NCBI Taxonomy" id="172827"/>
    <lineage>
        <taxon>Bacteria</taxon>
        <taxon>Thermotogati</taxon>
        <taxon>Deinococcota</taxon>
        <taxon>Deinococci</taxon>
        <taxon>Thermales</taxon>
        <taxon>Thermaceae</taxon>
        <taxon>Meiothermus</taxon>
    </lineage>
</organism>
<evidence type="ECO:0008006" key="4">
    <source>
        <dbReference type="Google" id="ProtNLM"/>
    </source>
</evidence>
<evidence type="ECO:0000256" key="1">
    <source>
        <dbReference type="SAM" id="Phobius"/>
    </source>
</evidence>
<keyword evidence="1" id="KW-0812">Transmembrane</keyword>
<feature type="transmembrane region" description="Helical" evidence="1">
    <location>
        <begin position="103"/>
        <end position="122"/>
    </location>
</feature>
<accession>A0A399E1Y2</accession>
<dbReference type="OrthoDB" id="265224at2"/>
<dbReference type="RefSeq" id="WP_027888108.1">
    <property type="nucleotide sequence ID" value="NZ_JBHSXZ010000005.1"/>
</dbReference>
<feature type="transmembrane region" description="Helical" evidence="1">
    <location>
        <begin position="142"/>
        <end position="160"/>
    </location>
</feature>
<name>A0A399E1Y2_9DEIN</name>
<keyword evidence="1" id="KW-1133">Transmembrane helix</keyword>
<evidence type="ECO:0000313" key="3">
    <source>
        <dbReference type="Proteomes" id="UP000266089"/>
    </source>
</evidence>
<dbReference type="Proteomes" id="UP000266089">
    <property type="component" value="Unassembled WGS sequence"/>
</dbReference>
<dbReference type="AlphaFoldDB" id="A0A399E1Y2"/>
<feature type="transmembrane region" description="Helical" evidence="1">
    <location>
        <begin position="21"/>
        <end position="43"/>
    </location>
</feature>